<dbReference type="KEGG" id="mbet:N8K70_02130"/>
<dbReference type="InterPro" id="IPR003615">
    <property type="entry name" value="HNH_nuc"/>
</dbReference>
<protein>
    <submittedName>
        <fullName evidence="3">DUF222 domain-containing protein</fullName>
    </submittedName>
</protein>
<dbReference type="Pfam" id="PF02720">
    <property type="entry name" value="DUF222"/>
    <property type="match status" value="1"/>
</dbReference>
<proteinExistence type="predicted"/>
<dbReference type="Proteomes" id="UP001305498">
    <property type="component" value="Chromosome"/>
</dbReference>
<feature type="domain" description="HNH nuclease" evidence="2">
    <location>
        <begin position="377"/>
        <end position="430"/>
    </location>
</feature>
<evidence type="ECO:0000259" key="2">
    <source>
        <dbReference type="SMART" id="SM00507"/>
    </source>
</evidence>
<name>A0AA97FI68_9MICO</name>
<reference evidence="3 4" key="1">
    <citation type="submission" date="2023-02" db="EMBL/GenBank/DDBJ databases">
        <title>Microbacterium betulae sp. nov., isolated from birch wood.</title>
        <authorList>
            <person name="Pasciak M."/>
            <person name="Pawlik K.J."/>
            <person name="Martynowski D."/>
            <person name="Laczmanski L."/>
            <person name="Ciekot J."/>
            <person name="Szponar B."/>
            <person name="Wojcik-Fatla A."/>
            <person name="Mackiewicz B."/>
            <person name="Farian E."/>
            <person name="Cholewa G."/>
            <person name="Cholewa A."/>
            <person name="Dutkiewicz J."/>
        </authorList>
    </citation>
    <scope>NUCLEOTIDE SEQUENCE [LARGE SCALE GENOMIC DNA]</scope>
    <source>
        <strain evidence="3 4">AB</strain>
    </source>
</reference>
<dbReference type="SMART" id="SM00507">
    <property type="entry name" value="HNHc"/>
    <property type="match status" value="1"/>
</dbReference>
<dbReference type="CDD" id="cd00085">
    <property type="entry name" value="HNHc"/>
    <property type="match status" value="1"/>
</dbReference>
<dbReference type="EMBL" id="CP118157">
    <property type="protein sequence ID" value="WOF23500.1"/>
    <property type="molecule type" value="Genomic_DNA"/>
</dbReference>
<dbReference type="InterPro" id="IPR003870">
    <property type="entry name" value="DUF222"/>
</dbReference>
<gene>
    <name evidence="3" type="ORF">N8K70_02130</name>
</gene>
<organism evidence="3 4">
    <name type="scientific">Microbacterium betulae</name>
    <dbReference type="NCBI Taxonomy" id="2981139"/>
    <lineage>
        <taxon>Bacteria</taxon>
        <taxon>Bacillati</taxon>
        <taxon>Actinomycetota</taxon>
        <taxon>Actinomycetes</taxon>
        <taxon>Micrococcales</taxon>
        <taxon>Microbacteriaceae</taxon>
        <taxon>Microbacterium</taxon>
    </lineage>
</organism>
<evidence type="ECO:0000256" key="1">
    <source>
        <dbReference type="SAM" id="MobiDB-lite"/>
    </source>
</evidence>
<dbReference type="AlphaFoldDB" id="A0AA97FI68"/>
<feature type="region of interest" description="Disordered" evidence="1">
    <location>
        <begin position="67"/>
        <end position="87"/>
    </location>
</feature>
<dbReference type="RefSeq" id="WP_317139972.1">
    <property type="nucleotide sequence ID" value="NZ_CP118157.1"/>
</dbReference>
<evidence type="ECO:0000313" key="3">
    <source>
        <dbReference type="EMBL" id="WOF23500.1"/>
    </source>
</evidence>
<sequence length="484" mass="52476">MTFFAAMEQRVAGLRAAVGGEMADREMPAAVAGLGDDAVVSVIREASELVRQAEALRIAASGVAASRSTREAGHSGLAQKRGHRSPVSLVQEIMGSTKADATRQVRLGECVIAGADAAEGDDGDREQTDEAAPWHAPLTRALLSGALTSAQHDAILRGLSEPPGDDSAEAWSLAVEQLIGEAAERTVEELARAARAVRDQLDPASAARRFDERFAARSFRMWTDADGVRRASMAFDDHAAAWVQSIIASALRPRKGGPRFVDSAERKRAEELEADPRSNDQLAYDLVVDLLRAGALAEPEAVFGTRQAGVRVVISREALVSHAAGEDAVGITEDEPTALPAWLVAQQACETGITECAVDRVGNPLYLGREQRLFSTRQRIALAIRDGGCRWRGCDRPASYGEAHHIDHYVEHQGLTDVDRGILLCRFHHMQLHHGGWRITREGLGEFVLHPPDGRDPVVLPPRLALRYLWGDVDPPPRRFRVAA</sequence>
<keyword evidence="4" id="KW-1185">Reference proteome</keyword>
<accession>A0AA97FI68</accession>
<evidence type="ECO:0000313" key="4">
    <source>
        <dbReference type="Proteomes" id="UP001305498"/>
    </source>
</evidence>